<name>A0A2H4PRM9_9CAUD</name>
<protein>
    <submittedName>
        <fullName evidence="4">Holin</fullName>
    </submittedName>
</protein>
<reference evidence="5" key="1">
    <citation type="submission" date="2017-10" db="EMBL/GenBank/DDBJ databases">
        <title>Isolation and characterization of a group of new proteus bacteriophages.</title>
        <authorList>
            <person name="Kozlova Y.N."/>
            <person name="Morozova V.V."/>
            <person name="Babkin I.V."/>
            <person name="Tikunova N.V."/>
            <person name="Bokovaya O.V."/>
            <person name="Shedko E.D."/>
        </authorList>
    </citation>
    <scope>NUCLEOTIDE SEQUENCE [LARGE SCALE GENOMIC DNA]</scope>
</reference>
<keyword evidence="5" id="KW-1185">Reference proteome</keyword>
<dbReference type="InterPro" id="IPR020982">
    <property type="entry name" value="Phage_T4_GpT_holin"/>
</dbReference>
<evidence type="ECO:0000256" key="2">
    <source>
        <dbReference type="ARBA" id="ARBA00022852"/>
    </source>
</evidence>
<dbReference type="GO" id="GO:0044659">
    <property type="term" value="P:viral release from host cell by cytolysis"/>
    <property type="evidence" value="ECO:0007669"/>
    <property type="project" value="InterPro"/>
</dbReference>
<keyword evidence="3" id="KW-0578">Host cell lysis by virus</keyword>
<evidence type="ECO:0000313" key="4">
    <source>
        <dbReference type="EMBL" id="ATW69966.1"/>
    </source>
</evidence>
<dbReference type="RefSeq" id="YP_009620650.1">
    <property type="nucleotide sequence ID" value="NC_042090.1"/>
</dbReference>
<dbReference type="GeneID" id="40097303"/>
<evidence type="ECO:0000256" key="3">
    <source>
        <dbReference type="ARBA" id="ARBA00023142"/>
    </source>
</evidence>
<sequence length="218" mass="25106">MDNLIKLLTLLFSQISNPKDLLRNSATLLIGTLIFILVEYHAEIGEYMSNFSSSKIIAEQQLLREAKFPEVATEKAQALYLQTRADAVFVYKYEPTAVNDYQKIIYWESAIPLPKEDYELKPVDKTSNLYMEQLAGINYVVSSPEERVYFKGSDIPAFKNVEFSYVYTCPFFNLDNIYSGYIGIAWREIPADKEHMEDLENYLYRVCSTPARALGRAL</sequence>
<dbReference type="OrthoDB" id="7885at10239"/>
<keyword evidence="2" id="KW-0204">Cytolysis</keyword>
<evidence type="ECO:0000313" key="5">
    <source>
        <dbReference type="Proteomes" id="UP000241842"/>
    </source>
</evidence>
<organism evidence="4 5">
    <name type="scientific">Proteus phage PM135</name>
    <dbReference type="NCBI Taxonomy" id="2048008"/>
    <lineage>
        <taxon>Viruses</taxon>
        <taxon>Duplodnaviria</taxon>
        <taxon>Heunggongvirae</taxon>
        <taxon>Uroviricota</taxon>
        <taxon>Caudoviricetes</taxon>
        <taxon>Demerecviridae</taxon>
        <taxon>Novosibvirus</taxon>
        <taxon>Novosibvirus PM135</taxon>
    </lineage>
</organism>
<dbReference type="EMBL" id="MG030347">
    <property type="protein sequence ID" value="ATW69966.1"/>
    <property type="molecule type" value="Genomic_DNA"/>
</dbReference>
<dbReference type="Pfam" id="PF11031">
    <property type="entry name" value="Phage_holin_T"/>
    <property type="match status" value="1"/>
</dbReference>
<proteinExistence type="predicted"/>
<dbReference type="Proteomes" id="UP000241842">
    <property type="component" value="Segment"/>
</dbReference>
<keyword evidence="1" id="KW-1188">Viral release from host cell</keyword>
<accession>A0A2H4PRM9</accession>
<evidence type="ECO:0000256" key="1">
    <source>
        <dbReference type="ARBA" id="ARBA00022612"/>
    </source>
</evidence>
<dbReference type="KEGG" id="vg:40097303"/>